<feature type="disulfide bond" evidence="13">
    <location>
        <begin position="1887"/>
        <end position="1896"/>
    </location>
</feature>
<feature type="disulfide bond" evidence="13">
    <location>
        <begin position="547"/>
        <end position="564"/>
    </location>
</feature>
<feature type="compositionally biased region" description="Low complexity" evidence="15">
    <location>
        <begin position="3292"/>
        <end position="3311"/>
    </location>
</feature>
<feature type="disulfide bond" evidence="13">
    <location>
        <begin position="499"/>
        <end position="511"/>
    </location>
</feature>
<dbReference type="Pfam" id="PF06008">
    <property type="entry name" value="Laminin_I"/>
    <property type="match status" value="1"/>
</dbReference>
<feature type="domain" description="Laminin EGF-like" evidence="18">
    <location>
        <begin position="1809"/>
        <end position="1858"/>
    </location>
</feature>
<dbReference type="Pfam" id="PF02210">
    <property type="entry name" value="Laminin_G_2"/>
    <property type="match status" value="5"/>
</dbReference>
<feature type="disulfide bond" evidence="13">
    <location>
        <begin position="520"/>
        <end position="529"/>
    </location>
</feature>
<keyword evidence="11 13" id="KW-0424">Laminin EGF-like domain</keyword>
<feature type="signal peptide" evidence="16">
    <location>
        <begin position="1"/>
        <end position="24"/>
    </location>
</feature>
<feature type="disulfide bond" evidence="13">
    <location>
        <begin position="591"/>
        <end position="603"/>
    </location>
</feature>
<feature type="domain" description="Laminin G" evidence="17">
    <location>
        <begin position="2875"/>
        <end position="3052"/>
    </location>
</feature>
<dbReference type="GeneID" id="109423873"/>
<dbReference type="InterPro" id="IPR056863">
    <property type="entry name" value="LMN_ATRN_NET-like_EGF"/>
</dbReference>
<dbReference type="SUPFAM" id="SSF57196">
    <property type="entry name" value="EGF/Laminin"/>
    <property type="match status" value="21"/>
</dbReference>
<dbReference type="PANTHER" id="PTHR10574">
    <property type="entry name" value="NETRIN/LAMININ-RELATED"/>
    <property type="match status" value="1"/>
</dbReference>
<reference evidence="21" key="2">
    <citation type="submission" date="2025-05" db="UniProtKB">
        <authorList>
            <consortium name="EnsemblMetazoa"/>
        </authorList>
    </citation>
    <scope>IDENTIFICATION</scope>
    <source>
        <strain evidence="21">Foshan</strain>
    </source>
</reference>
<evidence type="ECO:0000259" key="17">
    <source>
        <dbReference type="PROSITE" id="PS50025"/>
    </source>
</evidence>
<feature type="domain" description="Laminin EGF-like" evidence="18">
    <location>
        <begin position="408"/>
        <end position="452"/>
    </location>
</feature>
<dbReference type="InterPro" id="IPR050440">
    <property type="entry name" value="Laminin/Netrin_ECM"/>
</dbReference>
<keyword evidence="2" id="KW-0964">Secreted</keyword>
<dbReference type="Gene3D" id="2.60.120.200">
    <property type="match status" value="5"/>
</dbReference>
<evidence type="ECO:0000313" key="22">
    <source>
        <dbReference type="Proteomes" id="UP000069940"/>
    </source>
</evidence>
<dbReference type="InterPro" id="IPR002049">
    <property type="entry name" value="LE_dom"/>
</dbReference>
<feature type="domain" description="Laminin EGF-like" evidence="18">
    <location>
        <begin position="1420"/>
        <end position="1464"/>
    </location>
</feature>
<dbReference type="CDD" id="cd00055">
    <property type="entry name" value="EGF_Lam"/>
    <property type="match status" value="22"/>
</dbReference>
<dbReference type="PROSITE" id="PS50027">
    <property type="entry name" value="EGF_LAM_2"/>
    <property type="match status" value="17"/>
</dbReference>
<feature type="chain" id="PRO_5046136451" description="Netrin axonal chemotropic factor" evidence="16">
    <location>
        <begin position="25"/>
        <end position="3702"/>
    </location>
</feature>
<feature type="disulfide bond" evidence="13">
    <location>
        <begin position="1374"/>
        <end position="1386"/>
    </location>
</feature>
<evidence type="ECO:0000256" key="2">
    <source>
        <dbReference type="ARBA" id="ARBA00022525"/>
    </source>
</evidence>
<feature type="domain" description="Laminin EGF-like" evidence="18">
    <location>
        <begin position="338"/>
        <end position="407"/>
    </location>
</feature>
<dbReference type="PANTHER" id="PTHR10574:SF406">
    <property type="entry name" value="LAMININ SUBUNIT ALPHA 5"/>
    <property type="match status" value="1"/>
</dbReference>
<evidence type="ECO:0000256" key="7">
    <source>
        <dbReference type="ARBA" id="ARBA00022889"/>
    </source>
</evidence>
<dbReference type="PROSITE" id="PS00022">
    <property type="entry name" value="EGF_1"/>
    <property type="match status" value="1"/>
</dbReference>
<feature type="domain" description="Laminin EGF-like" evidence="18">
    <location>
        <begin position="1374"/>
        <end position="1419"/>
    </location>
</feature>
<evidence type="ECO:0000259" key="19">
    <source>
        <dbReference type="PROSITE" id="PS51115"/>
    </source>
</evidence>
<keyword evidence="10" id="KW-0325">Glycoprotein</keyword>
<dbReference type="Pfam" id="PF00055">
    <property type="entry name" value="Laminin_N"/>
    <property type="match status" value="1"/>
</dbReference>
<feature type="domain" description="Laminin EGF-like" evidence="18">
    <location>
        <begin position="453"/>
        <end position="498"/>
    </location>
</feature>
<dbReference type="Proteomes" id="UP000069940">
    <property type="component" value="Unassembled WGS sequence"/>
</dbReference>
<evidence type="ECO:0000256" key="3">
    <source>
        <dbReference type="ARBA" id="ARBA00022530"/>
    </source>
</evidence>
<feature type="disulfide bond" evidence="13">
    <location>
        <begin position="566"/>
        <end position="575"/>
    </location>
</feature>
<evidence type="ECO:0000256" key="16">
    <source>
        <dbReference type="SAM" id="SignalP"/>
    </source>
</evidence>
<evidence type="ECO:0000256" key="8">
    <source>
        <dbReference type="ARBA" id="ARBA00023054"/>
    </source>
</evidence>
<feature type="domain" description="Laminin EGF-like" evidence="18">
    <location>
        <begin position="1465"/>
        <end position="1512"/>
    </location>
</feature>
<dbReference type="Pfam" id="PF00052">
    <property type="entry name" value="Laminin_B"/>
    <property type="match status" value="1"/>
</dbReference>
<dbReference type="SMART" id="SM00181">
    <property type="entry name" value="EGF"/>
    <property type="match status" value="8"/>
</dbReference>
<feature type="disulfide bond" evidence="13">
    <location>
        <begin position="1953"/>
        <end position="1967"/>
    </location>
</feature>
<organism evidence="21 22">
    <name type="scientific">Aedes albopictus</name>
    <name type="common">Asian tiger mosquito</name>
    <name type="synonym">Stegomyia albopicta</name>
    <dbReference type="NCBI Taxonomy" id="7160"/>
    <lineage>
        <taxon>Eukaryota</taxon>
        <taxon>Metazoa</taxon>
        <taxon>Ecdysozoa</taxon>
        <taxon>Arthropoda</taxon>
        <taxon>Hexapoda</taxon>
        <taxon>Insecta</taxon>
        <taxon>Pterygota</taxon>
        <taxon>Neoptera</taxon>
        <taxon>Endopterygota</taxon>
        <taxon>Diptera</taxon>
        <taxon>Nematocera</taxon>
        <taxon>Culicoidea</taxon>
        <taxon>Culicidae</taxon>
        <taxon>Culicinae</taxon>
        <taxon>Aedini</taxon>
        <taxon>Aedes</taxon>
        <taxon>Stegomyia</taxon>
    </lineage>
</organism>
<dbReference type="InterPro" id="IPR000742">
    <property type="entry name" value="EGF"/>
</dbReference>
<keyword evidence="3" id="KW-0272">Extracellular matrix</keyword>
<evidence type="ECO:0000256" key="10">
    <source>
        <dbReference type="ARBA" id="ARBA00023180"/>
    </source>
</evidence>
<feature type="domain" description="Laminin EGF-like" evidence="18">
    <location>
        <begin position="545"/>
        <end position="590"/>
    </location>
</feature>
<feature type="domain" description="Laminin G" evidence="17">
    <location>
        <begin position="3525"/>
        <end position="3699"/>
    </location>
</feature>
<dbReference type="SMART" id="SM00282">
    <property type="entry name" value="LamG"/>
    <property type="match status" value="5"/>
</dbReference>
<keyword evidence="7" id="KW-0130">Cell adhesion</keyword>
<keyword evidence="4 16" id="KW-0732">Signal</keyword>
<feature type="disulfide bond" evidence="13">
    <location>
        <begin position="1488"/>
        <end position="1497"/>
    </location>
</feature>
<dbReference type="InterPro" id="IPR008211">
    <property type="entry name" value="Laminin_N"/>
</dbReference>
<feature type="domain" description="Laminin EGF-like" evidence="18">
    <location>
        <begin position="1970"/>
        <end position="2016"/>
    </location>
</feature>
<evidence type="ECO:0000256" key="15">
    <source>
        <dbReference type="SAM" id="MobiDB-lite"/>
    </source>
</evidence>
<feature type="disulfide bond" evidence="13">
    <location>
        <begin position="453"/>
        <end position="465"/>
    </location>
</feature>
<feature type="disulfide bond" evidence="13">
    <location>
        <begin position="1534"/>
        <end position="1543"/>
    </location>
</feature>
<feature type="domain" description="Laminin G" evidence="17">
    <location>
        <begin position="2673"/>
        <end position="2863"/>
    </location>
</feature>
<feature type="disulfide bond" evidence="13">
    <location>
        <begin position="501"/>
        <end position="518"/>
    </location>
</feature>
<feature type="disulfide bond" evidence="13">
    <location>
        <begin position="1376"/>
        <end position="1393"/>
    </location>
</feature>
<evidence type="ECO:0000256" key="13">
    <source>
        <dbReference type="PROSITE-ProRule" id="PRU00460"/>
    </source>
</evidence>
<feature type="region of interest" description="Disordered" evidence="15">
    <location>
        <begin position="3254"/>
        <end position="3330"/>
    </location>
</feature>
<evidence type="ECO:0000313" key="21">
    <source>
        <dbReference type="EnsemblMetazoa" id="AALFPA23_015184.P22019"/>
    </source>
</evidence>
<evidence type="ECO:0000256" key="14">
    <source>
        <dbReference type="SAM" id="Coils"/>
    </source>
</evidence>
<feature type="disulfide bond" evidence="13">
    <location>
        <begin position="1513"/>
        <end position="1525"/>
    </location>
</feature>
<feature type="disulfide bond" evidence="13">
    <location>
        <begin position="636"/>
        <end position="648"/>
    </location>
</feature>
<dbReference type="InterPro" id="IPR000034">
    <property type="entry name" value="Laminin_IV"/>
</dbReference>
<feature type="coiled-coil region" evidence="14">
    <location>
        <begin position="2350"/>
        <end position="2377"/>
    </location>
</feature>
<feature type="domain" description="Laminin EGF-like" evidence="18">
    <location>
        <begin position="736"/>
        <end position="788"/>
    </location>
</feature>
<protein>
    <recommendedName>
        <fullName evidence="23">Netrin axonal chemotropic factor</fullName>
    </recommendedName>
</protein>
<keyword evidence="5" id="KW-0677">Repeat</keyword>
<evidence type="ECO:0000259" key="20">
    <source>
        <dbReference type="PROSITE" id="PS51117"/>
    </source>
</evidence>
<feature type="disulfide bond" evidence="13">
    <location>
        <begin position="375"/>
        <end position="384"/>
    </location>
</feature>
<dbReference type="Pfam" id="PF06009">
    <property type="entry name" value="Laminin_II"/>
    <property type="match status" value="1"/>
</dbReference>
<dbReference type="PROSITE" id="PS01248">
    <property type="entry name" value="EGF_LAM_1"/>
    <property type="match status" value="7"/>
</dbReference>
<comment type="subcellular location">
    <subcellularLocation>
        <location evidence="1">Secreted</location>
        <location evidence="1">Extracellular space</location>
        <location evidence="1">Extracellular matrix</location>
        <location evidence="1">Basement membrane</location>
    </subcellularLocation>
</comment>
<dbReference type="InterPro" id="IPR013320">
    <property type="entry name" value="ConA-like_dom_sf"/>
</dbReference>
<reference evidence="22" key="1">
    <citation type="journal article" date="2015" name="Proc. Natl. Acad. Sci. U.S.A.">
        <title>Genome sequence of the Asian Tiger mosquito, Aedes albopictus, reveals insights into its biology, genetics, and evolution.</title>
        <authorList>
            <person name="Chen X.G."/>
            <person name="Jiang X."/>
            <person name="Gu J."/>
            <person name="Xu M."/>
            <person name="Wu Y."/>
            <person name="Deng Y."/>
            <person name="Zhang C."/>
            <person name="Bonizzoni M."/>
            <person name="Dermauw W."/>
            <person name="Vontas J."/>
            <person name="Armbruster P."/>
            <person name="Huang X."/>
            <person name="Yang Y."/>
            <person name="Zhang H."/>
            <person name="He W."/>
            <person name="Peng H."/>
            <person name="Liu Y."/>
            <person name="Wu K."/>
            <person name="Chen J."/>
            <person name="Lirakis M."/>
            <person name="Topalis P."/>
            <person name="Van Leeuwen T."/>
            <person name="Hall A.B."/>
            <person name="Jiang X."/>
            <person name="Thorpe C."/>
            <person name="Mueller R.L."/>
            <person name="Sun C."/>
            <person name="Waterhouse R.M."/>
            <person name="Yan G."/>
            <person name="Tu Z.J."/>
            <person name="Fang X."/>
            <person name="James A.A."/>
        </authorList>
    </citation>
    <scope>NUCLEOTIDE SEQUENCE [LARGE SCALE GENOMIC DNA]</scope>
    <source>
        <strain evidence="22">Foshan</strain>
    </source>
</reference>
<feature type="disulfide bond" evidence="12">
    <location>
        <begin position="3201"/>
        <end position="3228"/>
    </location>
</feature>
<dbReference type="Pfam" id="PF24973">
    <property type="entry name" value="EGF_LMN_ATRN"/>
    <property type="match status" value="1"/>
</dbReference>
<feature type="disulfide bond" evidence="13">
    <location>
        <begin position="1515"/>
        <end position="1532"/>
    </location>
</feature>
<feature type="domain" description="Laminin EGF-like" evidence="18">
    <location>
        <begin position="1859"/>
        <end position="1916"/>
    </location>
</feature>
<dbReference type="PRINTS" id="PR00011">
    <property type="entry name" value="EGFLAMININ"/>
</dbReference>
<dbReference type="EnsemblMetazoa" id="AALFPA23_015184.R22019">
    <property type="protein sequence ID" value="AALFPA23_015184.P22019"/>
    <property type="gene ID" value="AALFPA23_015184"/>
</dbReference>
<evidence type="ECO:0000256" key="5">
    <source>
        <dbReference type="ARBA" id="ARBA00022737"/>
    </source>
</evidence>
<comment type="caution">
    <text evidence="13">Lacks conserved residue(s) required for the propagation of feature annotation.</text>
</comment>
<feature type="domain" description="Laminin G" evidence="17">
    <location>
        <begin position="3340"/>
        <end position="3519"/>
    </location>
</feature>
<feature type="disulfide bond" evidence="12">
    <location>
        <begin position="3672"/>
        <end position="3699"/>
    </location>
</feature>
<dbReference type="Gene3D" id="2.170.300.10">
    <property type="entry name" value="Tie2 ligand-binding domain superfamily"/>
    <property type="match status" value="1"/>
</dbReference>
<evidence type="ECO:0008006" key="23">
    <source>
        <dbReference type="Google" id="ProtNLM"/>
    </source>
</evidence>
<keyword evidence="9 13" id="KW-1015">Disulfide bond</keyword>
<sequence>MGGSGVRLAAAALLLSATIASVQSELTPPYFNLAEGRKITASATCGVDTDGPELYCKLVGANTENEQQNQFQYQVIQGQVCDFCDPSIPDKSHPAEYATDGTENWWQSPPLSRGMKYNEVNLTIDFGQEFHVAYLFIRMGNSPRPGLWTLEKSIDYGNTWQPWQHFSDSPADCETYFGRDSLRPIMNDDDVICTTEYSKIVPLENGEIPVMLLNNRPSANNYFNSTALQEWTRATNVRIRLLRTKNLLGHLMSVARQDPTVTRRYFYSIKDISIGGRCMCNGHANTCNVLDHRSPTRILACQCQHNTCGIQCAECCPGFEQKKWRQNTNARPFQCEPCNCHGHSSECVYSEEIDEKQLSLDIHGNYEGGGVCQNCQDNTEGINCNKCKNTFYRPYGKRWDETDVCQPCNCDHFYSTGNCEEETGRCECRPEFNPPNCDSCSYGHFGYPNCRPCECNLNGTIGYHCEAINGECPCKPNFGGAHCKQCANGYYDFPECEPCGCNEVGSVSDVCDFGTGQCQCKPNFAGQHCEKCKNGFFNYPACTYCNCDSRGTLDEVCDKGNGQCLCREGYGGPRCDQCIPGYYNYPDCVPCNCSGAGSVSTVCDMTGKCSCLPNFSGRQCTMCLPGYYQYPECLPCNCDVHGSIGLSCNNEGQCQCAYNFDGKTCNQCKESFYNFPACEECNCDPAGVIAKFAGCGSVPAGELCQCKERVHGRICDKCRPLYWNLNASNPHGCQDCECFFDGTIGALDTCDTKTGQCACKPSVTGRQCAECKDGTFDLFGASLFGCKDCGCDIGGSANNVCNKETGQCKCHPRVTGRTCTYPLTTHYFPTLYQFQYEYEDGYTPSGAQVRYQFHEDVFPEFSKRGYAVFSGLQNEVINEVSIHKSSVYRLVIRYKNPTSENVIAQILITPDNPTELEQKAKVLFKPNTYPEFVTVSGAKGEIPSPVVLDPGRYTINIKTDKNVFLDYFVLLPAAYYEASILTKKIENPCEFTDLELCRHFKYPNIMEFKPQLEAHIVEGDDSFKPGEYFKDYEHLDVIKEENLPLLTVDQNELSYALDVPRPGRYVLVVDYITNRNYPESSILQINQMGDIEQDGTATAYPCIYTTVCRQPVIDKESREKVFYIDPNNRKPITVSSQDPTGSVAIKSVTAIPYEEWSTDYISPNPVCVMQKGKCVVTTYRTAPDSKKIEFESDNEDRIAETNPSDLSDDSTKLIYLDKDEPALNVKAKVSHPDRYVVIVKFYQPNHPTYNIQYRIESDRQNYDGKLLLRHCPANSGCREVLKQDNGYIWFDLEDTFDFTLLSSVTKGVWLDYILLVPADQFHEDLLQEETFDQTKEFIQKCGQDHFHIQLNASDFCKQAVFSLTADYNTGALPCACDYYGSNSFECEQFGGQCQCKPFIIGRQCEACKTGYFGFPDCKPCDCPSTALCQKDTGECICPDRVTGEKCDQCMPYTFGYDQIIGCEECNCHPLGVANNNLQCDLESGVCDCKSNVVGRSCDHCQFGFFNFPYCEPCKCDIRGTTFEICDQNDETCFCKKNVQGRDCNQCVDGTYNLQASNPEGCTKCFCFGHTSVCETAFLRPFNVSMMKDVSLNTIKLSGGKPQISPWIVHGDIMINETSAEVALSDVDNEELLSGLAYFGMLDHLLDLNSHITAYGGYLTYKIFYTNGLFGSSLIGPDVILEGKNMVVTHQSIEQPASNTLFNGRVQMVETNFQTASGGPVTREQFMVLLRDLKAIYVRASYWENGLSTVVSDVSLTMAHDDPGNYNMYEELSVERCSCPPGYTGLSCEDCAPGYYRDPDGPYGGYCVPCQCNGHAETCDCNTGICSECQHYTTGDHCEMCVEGYYGNATRGSPNDCMICACPLPVDSNNFATTCEVSEDGYEIHCECKPGYTGEKCQSCAPGFFGQPEVEGEVCRPCECSGNINPEEPGSCDSVSGECLLCLNNTFGRACNLCAPGFYGDAVNLKDCQSCICDAVGTEHCDNFIGTCNCYPNVIGEKCDRCEVDHYGFESGRGCMACDCGIASNSTQCDDHTGKCACKPGVTGRQCDRCEPGYWNYTENGCQPCSCNTDYSRGLGCNAQTGQCECLSGVVGEKCDSCPYRWVLIPDTGCQECDGCHHALLDVTDELKEYIDPVLQDIETVADDYYTSQKLKYFDDLVDEIEPAVRKLDPHGVNLNPPRQQVESLEMDVKNLDRRIQYADQNVNDLFTKSGSLLKGSSDILDSCRFVNINTRNTVTEVEKLAENLGKSETHKLEQAHAEALNYLQLIKQYSATPGSLNVQLDNATELLAKVEEFALPVHSQQDRLNKLMHSIGEFDVKLEDLYNWSLKIEEESRATAKLNNKNNGALDSKFDTVAAQHKEAKDNIENAKKLLDDSAKISLDIFTTHTELDRDNAALKYLNSKVDQELPANDREYQELVPKIESAKDYAANLKDEASRLTANYSDVTANSETALKAATAYSKIVDAVNEAKVNADQAELLAQNATELTKGVDERAGESDSDSRELLNDAVKSLLSLQSDLEPHINKSVGTVEHIMTSNKDSDDVLHSINQSLDGIPEESHTNNWENARDQAIDAQENSQHAIKILDPIITDLPKSLYVAEQLPKEIDRTNKSIQLAASQIDQYKNMIPKVSMMVDEVEQKQDMIDSMVSDIGDRLESLKKQIASARSLANSIKFGMTFHPNTTLEVKPPEVLSQMASNSTVSAYFKTNKPEGFLLYLGNEVKPDAKKSSRDDYMALEIENGYPVLSIDLGNDPEKVINPKYVADDKWYQAIIDRSGNNVKLTIREELENGTEMIHPKEQTLPGAYNVFNVDQNSKLFVGGYPPEYNMPNDVKSGGFDGQIQDLQVGGEHVGLWNFVQAQNVQGGRERDKLLDEDKPTTGFRFGGNGYVMVDAKSYSFKHRSHIQFRFKATQDSQDGLLFYAGRNRHFISIEMKDGRIVFQFKLGQHAEIVTIGSGHGFNDDAWHTVSAERDGAIGKLTVDGNVVYQEASNAQGDRTVEPLKISESMFFGGYPGKINHSEVTTKGFDGCIDDVYILGTKVDLSINQKALDIRPGCPMKFSSLLSFPPHQFGYVSQPEVASANGLQVNIKFKTHQAYGVLFYTANDDQSATFGLTLEDGVLVLRSSRKELTTRNNRYNDGEWHAVTATQENYRWSLVVDDSDPFVSDEEPAPLDIVSGEIYFGGLPKNFVTPKYAIATPAYFWGCIRDVTVNGQIVNFANLKEKKSAVLDQCSKDIFAVGPSEVPLYYPDGGSEPVVFTSRFDTDERKPEDSENEIESGTKDTWEDKEELPDVYETTTTSTTPTTTQTTTPTTTTKRPRPPPEKPEPTCKLPVVPDQDVDFDAGYRFGTGPFSHIEFDEIPQKIKKQYEFSLSFKTESSEGVLFYAADSRHTDFIALYLREGKVFHSFNCGSGSANISSERRYDDNEWHTVHFSRFHNKGKLVVDSEDEVHGESAGNTRTMQVQAPFFVGGVSGGEHYEDVALNLKIDKNILERDQFVGCIMDIQAFNRALGTPSNITQTIPCSTQIETGMFFGKGGGFVKLREKFKVGTELTVSMDIKPRSTTGLLMSVHGKRSFFVLELINGNISLTVNNGDEPFTAMYIPDPSENLCDGQWRTITAIKSFYVTTIKVNDVSSNPAIGDARAGSTDTTRPLFLGGHPHLQKIRGLTAREPYQGCIRNVVIRNQQEQITPKMSVGNVQTGVCPTI</sequence>
<feature type="domain" description="Laminin EGF-like" evidence="18">
    <location>
        <begin position="636"/>
        <end position="680"/>
    </location>
</feature>
<feature type="disulfide bond" evidence="13">
    <location>
        <begin position="545"/>
        <end position="557"/>
    </location>
</feature>
<keyword evidence="8 14" id="KW-0175">Coiled coil</keyword>
<dbReference type="InterPro" id="IPR010307">
    <property type="entry name" value="Laminin_dom_II"/>
</dbReference>
<dbReference type="PROSITE" id="PS51117">
    <property type="entry name" value="LAMININ_NTER"/>
    <property type="match status" value="1"/>
</dbReference>
<dbReference type="PROSITE" id="PS51115">
    <property type="entry name" value="LAMININ_IVA"/>
    <property type="match status" value="1"/>
</dbReference>
<feature type="domain" description="Laminin G" evidence="17">
    <location>
        <begin position="3059"/>
        <end position="3228"/>
    </location>
</feature>
<evidence type="ECO:0000259" key="18">
    <source>
        <dbReference type="PROSITE" id="PS50027"/>
    </source>
</evidence>
<evidence type="ECO:0000256" key="11">
    <source>
        <dbReference type="ARBA" id="ARBA00023292"/>
    </source>
</evidence>
<dbReference type="CDD" id="cd00110">
    <property type="entry name" value="LamG"/>
    <property type="match status" value="5"/>
</dbReference>
<feature type="disulfide bond" evidence="13">
    <location>
        <begin position="1941"/>
        <end position="1950"/>
    </location>
</feature>
<dbReference type="Pfam" id="PF00053">
    <property type="entry name" value="EGF_laminin"/>
    <property type="match status" value="19"/>
</dbReference>
<feature type="domain" description="Laminin IV type A" evidence="19">
    <location>
        <begin position="1584"/>
        <end position="1775"/>
    </location>
</feature>
<evidence type="ECO:0000256" key="12">
    <source>
        <dbReference type="PROSITE-ProRule" id="PRU00122"/>
    </source>
</evidence>
<feature type="domain" description="Laminin EGF-like" evidence="18">
    <location>
        <begin position="591"/>
        <end position="635"/>
    </location>
</feature>
<feature type="disulfide bond" evidence="13">
    <location>
        <begin position="1989"/>
        <end position="1998"/>
    </location>
</feature>
<dbReference type="CDD" id="cd02795">
    <property type="entry name" value="CBM6-CBM35-CBM36_like"/>
    <property type="match status" value="1"/>
</dbReference>
<feature type="disulfide bond" evidence="13">
    <location>
        <begin position="611"/>
        <end position="620"/>
    </location>
</feature>
<dbReference type="PROSITE" id="PS50025">
    <property type="entry name" value="LAM_G_DOMAIN"/>
    <property type="match status" value="5"/>
</dbReference>
<dbReference type="InterPro" id="IPR009254">
    <property type="entry name" value="Laminin_aI"/>
</dbReference>
<dbReference type="RefSeq" id="XP_019554460.3">
    <property type="nucleotide sequence ID" value="XM_019698915.3"/>
</dbReference>
<dbReference type="InterPro" id="IPR001791">
    <property type="entry name" value="Laminin_G"/>
</dbReference>
<dbReference type="SMART" id="SM00180">
    <property type="entry name" value="EGF_Lam"/>
    <property type="match status" value="22"/>
</dbReference>
<evidence type="ECO:0000256" key="1">
    <source>
        <dbReference type="ARBA" id="ARBA00004302"/>
    </source>
</evidence>
<dbReference type="SMART" id="SM00281">
    <property type="entry name" value="LamB"/>
    <property type="match status" value="1"/>
</dbReference>
<dbReference type="SUPFAM" id="SSF49899">
    <property type="entry name" value="Concanavalin A-like lectins/glucanases"/>
    <property type="match status" value="5"/>
</dbReference>
<evidence type="ECO:0000256" key="9">
    <source>
        <dbReference type="ARBA" id="ARBA00023157"/>
    </source>
</evidence>
<evidence type="ECO:0000256" key="6">
    <source>
        <dbReference type="ARBA" id="ARBA00022869"/>
    </source>
</evidence>
<feature type="coiled-coil region" evidence="14">
    <location>
        <begin position="2420"/>
        <end position="2485"/>
    </location>
</feature>
<feature type="disulfide bond" evidence="13">
    <location>
        <begin position="1395"/>
        <end position="1404"/>
    </location>
</feature>
<feature type="disulfide bond" evidence="13">
    <location>
        <begin position="759"/>
        <end position="768"/>
    </location>
</feature>
<feature type="domain" description="Laminin N-terminal" evidence="20">
    <location>
        <begin position="22"/>
        <end position="277"/>
    </location>
</feature>
<proteinExistence type="predicted"/>
<name>A0ABM1Z567_AEDAL</name>
<feature type="compositionally biased region" description="Basic and acidic residues" evidence="15">
    <location>
        <begin position="3258"/>
        <end position="3267"/>
    </location>
</feature>
<feature type="disulfide bond" evidence="13">
    <location>
        <begin position="455"/>
        <end position="472"/>
    </location>
</feature>
<feature type="disulfide bond" evidence="13">
    <location>
        <begin position="1437"/>
        <end position="1446"/>
    </location>
</feature>
<dbReference type="Gene3D" id="2.60.120.260">
    <property type="entry name" value="Galactose-binding domain-like"/>
    <property type="match status" value="1"/>
</dbReference>
<feature type="domain" description="Laminin EGF-like" evidence="18">
    <location>
        <begin position="1917"/>
        <end position="1969"/>
    </location>
</feature>
<accession>A0ABM1Z567</accession>
<feature type="disulfide bond" evidence="13">
    <location>
        <begin position="474"/>
        <end position="483"/>
    </location>
</feature>
<feature type="domain" description="Laminin EGF-like" evidence="18">
    <location>
        <begin position="2017"/>
        <end position="2063"/>
    </location>
</feature>
<feature type="domain" description="Laminin EGF-like" evidence="18">
    <location>
        <begin position="1513"/>
        <end position="1563"/>
    </location>
</feature>
<dbReference type="Gene3D" id="2.10.25.10">
    <property type="entry name" value="Laminin"/>
    <property type="match status" value="19"/>
</dbReference>
<dbReference type="SMART" id="SM00136">
    <property type="entry name" value="LamNT"/>
    <property type="match status" value="1"/>
</dbReference>
<feature type="disulfide bond" evidence="13">
    <location>
        <begin position="428"/>
        <end position="437"/>
    </location>
</feature>
<evidence type="ECO:0000256" key="4">
    <source>
        <dbReference type="ARBA" id="ARBA00022729"/>
    </source>
</evidence>
<feature type="disulfide bond" evidence="13">
    <location>
        <begin position="1828"/>
        <end position="1837"/>
    </location>
</feature>
<feature type="disulfide bond" evidence="13">
    <location>
        <begin position="2037"/>
        <end position="2046"/>
    </location>
</feature>
<keyword evidence="22" id="KW-1185">Reference proteome</keyword>
<feature type="domain" description="Laminin EGF-like" evidence="18">
    <location>
        <begin position="499"/>
        <end position="544"/>
    </location>
</feature>
<feature type="disulfide bond" evidence="13">
    <location>
        <begin position="656"/>
        <end position="665"/>
    </location>
</feature>
<keyword evidence="6" id="KW-0084">Basement membrane</keyword>